<reference evidence="3 4" key="1">
    <citation type="submission" date="2024-08" db="EMBL/GenBank/DDBJ databases">
        <title>Clostridium lapicellarii sp. nov., and Clostridium renhuaiense sp. nov., two species isolated from the mud in a fermentation cellar used for producing sauce-flavour Chinese liquors.</title>
        <authorList>
            <person name="Yang F."/>
            <person name="Wang H."/>
            <person name="Chen L.Q."/>
            <person name="Zhou N."/>
            <person name="Lu J.J."/>
            <person name="Pu X.X."/>
            <person name="Wan B."/>
            <person name="Wang L."/>
            <person name="Liu S.J."/>
        </authorList>
    </citation>
    <scope>NUCLEOTIDE SEQUENCE [LARGE SCALE GENOMIC DNA]</scope>
    <source>
        <strain evidence="3 4">MT-5</strain>
    </source>
</reference>
<dbReference type="Proteomes" id="UP001564657">
    <property type="component" value="Unassembled WGS sequence"/>
</dbReference>
<feature type="transmembrane region" description="Helical" evidence="2">
    <location>
        <begin position="44"/>
        <end position="66"/>
    </location>
</feature>
<feature type="transmembrane region" description="Helical" evidence="2">
    <location>
        <begin position="72"/>
        <end position="94"/>
    </location>
</feature>
<dbReference type="EMBL" id="JBGEWD010000006">
    <property type="protein sequence ID" value="MEY8000093.1"/>
    <property type="molecule type" value="Genomic_DNA"/>
</dbReference>
<keyword evidence="2" id="KW-0472">Membrane</keyword>
<feature type="transmembrane region" description="Helical" evidence="2">
    <location>
        <begin position="6"/>
        <end position="32"/>
    </location>
</feature>
<keyword evidence="1" id="KW-0175">Coiled coil</keyword>
<gene>
    <name evidence="3" type="ORF">AB8U03_07755</name>
</gene>
<organism evidence="3 4">
    <name type="scientific">Clostridium moutaii</name>
    <dbReference type="NCBI Taxonomy" id="3240932"/>
    <lineage>
        <taxon>Bacteria</taxon>
        <taxon>Bacillati</taxon>
        <taxon>Bacillota</taxon>
        <taxon>Clostridia</taxon>
        <taxon>Eubacteriales</taxon>
        <taxon>Clostridiaceae</taxon>
        <taxon>Clostridium</taxon>
    </lineage>
</organism>
<keyword evidence="4" id="KW-1185">Reference proteome</keyword>
<evidence type="ECO:0000313" key="4">
    <source>
        <dbReference type="Proteomes" id="UP001564657"/>
    </source>
</evidence>
<feature type="transmembrane region" description="Helical" evidence="2">
    <location>
        <begin position="115"/>
        <end position="139"/>
    </location>
</feature>
<dbReference type="RefSeq" id="WP_369703983.1">
    <property type="nucleotide sequence ID" value="NZ_JBGEWD010000006.1"/>
</dbReference>
<sequence>MENITILGFALYEILFYFVIYAFLGWCLEVVYAAVNTGSFVNRGFLNGPVCPIYGVGAVIVIDLLMPFRDNLVLLFITSVFITSLLEYVTGLALEKLFNDKWWDYSQYPFNIRGYICLKFSLAWGIGCILTMKIIHPVIVEFVKLIPTFLGNILLLSLTIVFVIDLVSTVDTVMKLNFRLKRIHEISGKIKEKSNILGEGISRDTIELKRKYEYQAVEIRKKYNDLSEDAIELKEKYQNDLIEIKEKYENSLAEIREGYEREISELKENYKKLTGRRNHLHRRIIRAFPDIKSNRYFEALNELKRNITKK</sequence>
<protein>
    <submittedName>
        <fullName evidence="3">Uncharacterized protein</fullName>
    </submittedName>
</protein>
<dbReference type="Pfam" id="PF06541">
    <property type="entry name" value="ABC_trans_CmpB"/>
    <property type="match status" value="1"/>
</dbReference>
<keyword evidence="2" id="KW-1133">Transmembrane helix</keyword>
<feature type="transmembrane region" description="Helical" evidence="2">
    <location>
        <begin position="145"/>
        <end position="167"/>
    </location>
</feature>
<name>A0ABV4BNN0_9CLOT</name>
<dbReference type="InterPro" id="IPR010540">
    <property type="entry name" value="CmpB_TMEM229"/>
</dbReference>
<evidence type="ECO:0000313" key="3">
    <source>
        <dbReference type="EMBL" id="MEY8000093.1"/>
    </source>
</evidence>
<evidence type="ECO:0000256" key="2">
    <source>
        <dbReference type="SAM" id="Phobius"/>
    </source>
</evidence>
<keyword evidence="2" id="KW-0812">Transmembrane</keyword>
<feature type="coiled-coil region" evidence="1">
    <location>
        <begin position="209"/>
        <end position="283"/>
    </location>
</feature>
<proteinExistence type="predicted"/>
<comment type="caution">
    <text evidence="3">The sequence shown here is derived from an EMBL/GenBank/DDBJ whole genome shotgun (WGS) entry which is preliminary data.</text>
</comment>
<evidence type="ECO:0000256" key="1">
    <source>
        <dbReference type="SAM" id="Coils"/>
    </source>
</evidence>
<accession>A0ABV4BNN0</accession>